<dbReference type="Proteomes" id="UP000005806">
    <property type="component" value="Unassembled WGS sequence"/>
</dbReference>
<proteinExistence type="predicted"/>
<comment type="caution">
    <text evidence="1">The sequence shown here is derived from an EMBL/GenBank/DDBJ whole genome shotgun (WGS) entry which is preliminary data.</text>
</comment>
<sequence length="65" mass="7737">MIAKKNMNNLPRQKLKEIFTQYSHSVYYDLKLCKALLKVFCGQYRKEISVLKLNCPLQPLPIFYL</sequence>
<evidence type="ECO:0000313" key="1">
    <source>
        <dbReference type="EMBL" id="CCH93576.1"/>
    </source>
</evidence>
<organism evidence="1 2">
    <name type="scientific">Microcystis aeruginosa PCC 9432</name>
    <dbReference type="NCBI Taxonomy" id="1160280"/>
    <lineage>
        <taxon>Bacteria</taxon>
        <taxon>Bacillati</taxon>
        <taxon>Cyanobacteriota</taxon>
        <taxon>Cyanophyceae</taxon>
        <taxon>Oscillatoriophycideae</taxon>
        <taxon>Chroococcales</taxon>
        <taxon>Microcystaceae</taxon>
        <taxon>Microcystis</taxon>
    </lineage>
</organism>
<dbReference type="EMBL" id="CAIH01000249">
    <property type="protein sequence ID" value="CCH93576.1"/>
    <property type="molecule type" value="Genomic_DNA"/>
</dbReference>
<reference evidence="1 2" key="1">
    <citation type="submission" date="2012-04" db="EMBL/GenBank/DDBJ databases">
        <authorList>
            <person name="Genoscope - CEA"/>
        </authorList>
    </citation>
    <scope>NUCLEOTIDE SEQUENCE [LARGE SCALE GENOMIC DNA]</scope>
    <source>
        <strain evidence="1 2">9432</strain>
    </source>
</reference>
<evidence type="ECO:0000313" key="2">
    <source>
        <dbReference type="Proteomes" id="UP000005806"/>
    </source>
</evidence>
<accession>A0A822LAM0</accession>
<name>A0A822LAM0_MICAE</name>
<gene>
    <name evidence="1" type="ORF">MICCA_3220009</name>
</gene>
<dbReference type="AlphaFoldDB" id="A0A822LAM0"/>
<protein>
    <submittedName>
        <fullName evidence="1">Uncharacterized protein</fullName>
    </submittedName>
</protein>